<sequence length="191" mass="21964">MSCCPKWRQLMLHFVGYIQYVWCTPAPGIDRQKFRYTMKGLQDASNELMEHMIFMLKHAMGLKKDKVHPMSPVALLITGEKQIMKTFSGSLPEEGNKMFDQCIREMQPDYAIYAKDGFFTDERGEHAIDAVILVGYDRKDADRYIFAQKFIPALNGVSFQEVGHPVFAGIASGNDAVIAMNTPEKPWWRFW</sequence>
<comment type="caution">
    <text evidence="1">The sequence shown here is derived from an EMBL/GenBank/DDBJ whole genome shotgun (WGS) entry which is preliminary data.</text>
</comment>
<protein>
    <submittedName>
        <fullName evidence="1">Uncharacterized protein</fullName>
    </submittedName>
</protein>
<organism evidence="1 2">
    <name type="scientific">Chitinophaga solisilvae</name>
    <dbReference type="NCBI Taxonomy" id="1233460"/>
    <lineage>
        <taxon>Bacteria</taxon>
        <taxon>Pseudomonadati</taxon>
        <taxon>Bacteroidota</taxon>
        <taxon>Chitinophagia</taxon>
        <taxon>Chitinophagales</taxon>
        <taxon>Chitinophagaceae</taxon>
        <taxon>Chitinophaga</taxon>
    </lineage>
</organism>
<evidence type="ECO:0000313" key="1">
    <source>
        <dbReference type="EMBL" id="NSL86330.1"/>
    </source>
</evidence>
<dbReference type="AlphaFoldDB" id="A0A433WML2"/>
<dbReference type="EMBL" id="RIAR02000001">
    <property type="protein sequence ID" value="NSL86330.1"/>
    <property type="molecule type" value="Genomic_DNA"/>
</dbReference>
<proteinExistence type="predicted"/>
<accession>A0A433WML2</accession>
<name>A0A433WML2_9BACT</name>
<dbReference type="OrthoDB" id="675507at2"/>
<dbReference type="Proteomes" id="UP000281028">
    <property type="component" value="Unassembled WGS sequence"/>
</dbReference>
<evidence type="ECO:0000313" key="2">
    <source>
        <dbReference type="Proteomes" id="UP000281028"/>
    </source>
</evidence>
<reference evidence="1" key="1">
    <citation type="submission" date="2020-05" db="EMBL/GenBank/DDBJ databases">
        <title>Chitinophaga laudate sp. nov., isolated from a tropical peat swamp.</title>
        <authorList>
            <person name="Goh C.B.S."/>
            <person name="Lee M.S."/>
            <person name="Parimannan S."/>
            <person name="Pasbakhsh P."/>
            <person name="Yule C.M."/>
            <person name="Rajandas H."/>
            <person name="Loke S."/>
            <person name="Croft L."/>
            <person name="Tan J.B.L."/>
        </authorList>
    </citation>
    <scope>NUCLEOTIDE SEQUENCE</scope>
    <source>
        <strain evidence="1">Mgbs1</strain>
    </source>
</reference>
<keyword evidence="2" id="KW-1185">Reference proteome</keyword>
<gene>
    <name evidence="1" type="ORF">ECE50_005795</name>
</gene>